<gene>
    <name evidence="2" type="ORF">SAMN04490355_101269</name>
</gene>
<accession>A0A1I4JHM5</accession>
<dbReference type="RefSeq" id="WP_090935186.1">
    <property type="nucleotide sequence ID" value="NZ_FOTS01000012.1"/>
</dbReference>
<keyword evidence="1" id="KW-0732">Signal</keyword>
<proteinExistence type="predicted"/>
<feature type="chain" id="PRO_5011762226" description="SAF domain-containing protein" evidence="1">
    <location>
        <begin position="26"/>
        <end position="193"/>
    </location>
</feature>
<evidence type="ECO:0000256" key="1">
    <source>
        <dbReference type="SAM" id="SignalP"/>
    </source>
</evidence>
<feature type="signal peptide" evidence="1">
    <location>
        <begin position="1"/>
        <end position="25"/>
    </location>
</feature>
<dbReference type="EMBL" id="FOTS01000012">
    <property type="protein sequence ID" value="SFL65626.1"/>
    <property type="molecule type" value="Genomic_DNA"/>
</dbReference>
<evidence type="ECO:0000313" key="2">
    <source>
        <dbReference type="EMBL" id="SFL65626.1"/>
    </source>
</evidence>
<evidence type="ECO:0000313" key="3">
    <source>
        <dbReference type="Proteomes" id="UP000199520"/>
    </source>
</evidence>
<dbReference type="PROSITE" id="PS51257">
    <property type="entry name" value="PROKAR_LIPOPROTEIN"/>
    <property type="match status" value="1"/>
</dbReference>
<keyword evidence="3" id="KW-1185">Reference proteome</keyword>
<dbReference type="STRING" id="1123291.SAMN04490355_101269"/>
<protein>
    <recommendedName>
        <fullName evidence="4">SAF domain-containing protein</fullName>
    </recommendedName>
</protein>
<evidence type="ECO:0008006" key="4">
    <source>
        <dbReference type="Google" id="ProtNLM"/>
    </source>
</evidence>
<organism evidence="2 3">
    <name type="scientific">Pelosinus propionicus DSM 13327</name>
    <dbReference type="NCBI Taxonomy" id="1123291"/>
    <lineage>
        <taxon>Bacteria</taxon>
        <taxon>Bacillati</taxon>
        <taxon>Bacillota</taxon>
        <taxon>Negativicutes</taxon>
        <taxon>Selenomonadales</taxon>
        <taxon>Sporomusaceae</taxon>
        <taxon>Pelosinus</taxon>
    </lineage>
</organism>
<name>A0A1I4JHM5_9FIRM</name>
<reference evidence="3" key="1">
    <citation type="submission" date="2016-10" db="EMBL/GenBank/DDBJ databases">
        <authorList>
            <person name="Varghese N."/>
            <person name="Submissions S."/>
        </authorList>
    </citation>
    <scope>NUCLEOTIDE SEQUENCE [LARGE SCALE GENOMIC DNA]</scope>
    <source>
        <strain evidence="3">DSM 13327</strain>
    </source>
</reference>
<dbReference type="Proteomes" id="UP000199520">
    <property type="component" value="Unassembled WGS sequence"/>
</dbReference>
<sequence>MKVPKILVIAVLMVFSCNLVGFANAPQVSNLIPGDVYIPKGTLLKTEIITPINSGKNKVNDIVLFKTTESIVINGVEVIPKGTTGEAIVTKATPAGSWGKGGKLELAAKSIKTLNGIEVPLTLDAQKSGGGANMVLGVIAFGVFSGFLRGSNQNIPTGTKFQVAVESDTDLQVTNETLAEVMKNSKIVTVTVQ</sequence>
<dbReference type="OrthoDB" id="1680121at2"/>
<dbReference type="AlphaFoldDB" id="A0A1I4JHM5"/>